<feature type="transmembrane region" description="Helical" evidence="13">
    <location>
        <begin position="58"/>
        <end position="78"/>
    </location>
</feature>
<accession>A0A1V9Z703</accession>
<dbReference type="GO" id="GO:0120547">
    <property type="term" value="F:heme A synthase activity"/>
    <property type="evidence" value="ECO:0007669"/>
    <property type="project" value="UniProtKB-EC"/>
</dbReference>
<dbReference type="GO" id="GO:0046872">
    <property type="term" value="F:metal ion binding"/>
    <property type="evidence" value="ECO:0007669"/>
    <property type="project" value="UniProtKB-KW"/>
</dbReference>
<dbReference type="GO" id="GO:0006784">
    <property type="term" value="P:heme A biosynthetic process"/>
    <property type="evidence" value="ECO:0007669"/>
    <property type="project" value="InterPro"/>
</dbReference>
<comment type="caution">
    <text evidence="14">The sequence shown here is derived from an EMBL/GenBank/DDBJ whole genome shotgun (WGS) entry which is preliminary data.</text>
</comment>
<proteinExistence type="inferred from homology"/>
<dbReference type="OrthoDB" id="1726137at2759"/>
<keyword evidence="4" id="KW-0479">Metal-binding</keyword>
<keyword evidence="9 13" id="KW-0472">Membrane</keyword>
<comment type="subcellular location">
    <subcellularLocation>
        <location evidence="2">Membrane</location>
        <topology evidence="2">Multi-pass membrane protein</topology>
    </subcellularLocation>
</comment>
<feature type="transmembrane region" description="Helical" evidence="13">
    <location>
        <begin position="269"/>
        <end position="289"/>
    </location>
</feature>
<evidence type="ECO:0000313" key="14">
    <source>
        <dbReference type="EMBL" id="OQR93766.1"/>
    </source>
</evidence>
<dbReference type="EMBL" id="JNBR01000396">
    <property type="protein sequence ID" value="OQR93766.1"/>
    <property type="molecule type" value="Genomic_DNA"/>
</dbReference>
<feature type="transmembrane region" description="Helical" evidence="13">
    <location>
        <begin position="171"/>
        <end position="189"/>
    </location>
</feature>
<dbReference type="GO" id="GO:0016653">
    <property type="term" value="F:oxidoreductase activity, acting on NAD(P)H, heme protein as acceptor"/>
    <property type="evidence" value="ECO:0007669"/>
    <property type="project" value="TreeGrafter"/>
</dbReference>
<evidence type="ECO:0000256" key="13">
    <source>
        <dbReference type="SAM" id="Phobius"/>
    </source>
</evidence>
<evidence type="ECO:0000256" key="4">
    <source>
        <dbReference type="ARBA" id="ARBA00022723"/>
    </source>
</evidence>
<dbReference type="PANTHER" id="PTHR23289:SF2">
    <property type="entry name" value="CYTOCHROME C OXIDASE ASSEMBLY PROTEIN COX15 HOMOLOG"/>
    <property type="match status" value="1"/>
</dbReference>
<evidence type="ECO:0000256" key="2">
    <source>
        <dbReference type="ARBA" id="ARBA00004141"/>
    </source>
</evidence>
<comment type="cofactor">
    <cofactor evidence="1">
        <name>heme b</name>
        <dbReference type="ChEBI" id="CHEBI:60344"/>
    </cofactor>
</comment>
<comment type="pathway">
    <text evidence="10">Porphyrin-containing compound metabolism; heme A biosynthesis; heme A from heme O: step 1/1.</text>
</comment>
<gene>
    <name evidence="14" type="ORF">ACHHYP_02300</name>
</gene>
<dbReference type="Proteomes" id="UP000243579">
    <property type="component" value="Unassembled WGS sequence"/>
</dbReference>
<evidence type="ECO:0000256" key="10">
    <source>
        <dbReference type="ARBA" id="ARBA00044501"/>
    </source>
</evidence>
<dbReference type="HAMAP" id="MF_01665">
    <property type="entry name" value="HemeA_synth_type2"/>
    <property type="match status" value="1"/>
</dbReference>
<keyword evidence="3 13" id="KW-0812">Transmembrane</keyword>
<evidence type="ECO:0000313" key="15">
    <source>
        <dbReference type="Proteomes" id="UP000243579"/>
    </source>
</evidence>
<keyword evidence="6" id="KW-0560">Oxidoreductase</keyword>
<dbReference type="AlphaFoldDB" id="A0A1V9Z703"/>
<evidence type="ECO:0000256" key="12">
    <source>
        <dbReference type="SAM" id="MobiDB-lite"/>
    </source>
</evidence>
<comment type="catalytic activity">
    <reaction evidence="11">
        <text>Fe(II)-heme o + 2 A + H2O = Fe(II)-heme a + 2 AH2</text>
        <dbReference type="Rhea" id="RHEA:63388"/>
        <dbReference type="ChEBI" id="CHEBI:13193"/>
        <dbReference type="ChEBI" id="CHEBI:15377"/>
        <dbReference type="ChEBI" id="CHEBI:17499"/>
        <dbReference type="ChEBI" id="CHEBI:60530"/>
        <dbReference type="ChEBI" id="CHEBI:61715"/>
        <dbReference type="EC" id="1.17.99.9"/>
    </reaction>
    <physiologicalReaction direction="left-to-right" evidence="11">
        <dbReference type="Rhea" id="RHEA:63389"/>
    </physiologicalReaction>
</comment>
<feature type="transmembrane region" description="Helical" evidence="13">
    <location>
        <begin position="141"/>
        <end position="159"/>
    </location>
</feature>
<reference evidence="14 15" key="1">
    <citation type="journal article" date="2014" name="Genome Biol. Evol.">
        <title>The secreted proteins of Achlya hypogyna and Thraustotheca clavata identify the ancestral oomycete secretome and reveal gene acquisitions by horizontal gene transfer.</title>
        <authorList>
            <person name="Misner I."/>
            <person name="Blouin N."/>
            <person name="Leonard G."/>
            <person name="Richards T.A."/>
            <person name="Lane C.E."/>
        </authorList>
    </citation>
    <scope>NUCLEOTIDE SEQUENCE [LARGE SCALE GENOMIC DNA]</scope>
    <source>
        <strain evidence="14 15">ATCC 48635</strain>
    </source>
</reference>
<feature type="region of interest" description="Disordered" evidence="12">
    <location>
        <begin position="785"/>
        <end position="804"/>
    </location>
</feature>
<feature type="compositionally biased region" description="Low complexity" evidence="12">
    <location>
        <begin position="788"/>
        <end position="799"/>
    </location>
</feature>
<sequence length="818" mass="92253">MFARSRSVLRASRLMHSSVHQTFACRDPAARLLAPALKPKFMSSVGATLENVAANRPIAIWLFGCAGMVGAMVAVGGATRLTRSGLSMVTWKPHGGLPPMTPEEWNEEFELYKTFPEWQTRKNMTVEEFKGIYFWEYSHRMLGRTIGLAFAGPLAYFMLRKRMPKEMYGRMAFLLGLGGFQGLVGWWMVRSGLEDVDTTNRKEIRVSPFRLATHLALAFTTCGLLTWTGLSILKPALPERLNLERDTITPDALKKMLNVRKVLKHTTNILAFTILSGAFVAGIDAGMAFNTFPKMDGQWIPDDLFVIEPKWRNFFENTPLVQFDHRVLAMTTLAGFCTAYGLARHPQVWWQLPAPAKLALNLNMAAVSGQVALGITTLLNCVPVPLAVAHQTGALVLLTSSVYTLHTLRFARPLNSVFHRMDTSSRQCDVCFDPVPLWDAVTGLCSAACPAFLCVDCTESYFAQVLSDHVPGLLKKVPCPTCLLPMPVHKYAQYVTPNLLDYAEKCLFAASELRCPDCDNSTPFVEATTSFVSPLILPTSLRKKLPWLRRLGTKYCRYKLGASTLYDYILDAFPGYAALVYEHTLRLVRDPERRATLDMYQLQKTRNVHTPCCGRAVCFECKTAGHHDKCDNVTGASDFNVIVLCPECSIPLVRGDGCDSMKCVCDTYFSWHEQVLVAEERARIERFQRFRQHPRGLRIMRRVAEYCRQLVWRRKYSEVVWHINVVRFRRDAWPSVAPFLRHCVRQRKFQAAMAQLVAYVGRRNLCREIRARAVRVEATKDTEREVRAASPVESVPASATLPTTKDRVDEDRVVAAVA</sequence>
<dbReference type="GO" id="GO:0005743">
    <property type="term" value="C:mitochondrial inner membrane"/>
    <property type="evidence" value="ECO:0007669"/>
    <property type="project" value="TreeGrafter"/>
</dbReference>
<keyword evidence="5 13" id="KW-1133">Transmembrane helix</keyword>
<keyword evidence="7" id="KW-0408">Iron</keyword>
<evidence type="ECO:0000256" key="11">
    <source>
        <dbReference type="ARBA" id="ARBA00048044"/>
    </source>
</evidence>
<dbReference type="InterPro" id="IPR003780">
    <property type="entry name" value="COX15/CtaA_fam"/>
</dbReference>
<evidence type="ECO:0000256" key="9">
    <source>
        <dbReference type="ARBA" id="ARBA00023136"/>
    </source>
</evidence>
<keyword evidence="15" id="KW-1185">Reference proteome</keyword>
<evidence type="ECO:0000256" key="8">
    <source>
        <dbReference type="ARBA" id="ARBA00023133"/>
    </source>
</evidence>
<evidence type="ECO:0000256" key="7">
    <source>
        <dbReference type="ARBA" id="ARBA00023004"/>
    </source>
</evidence>
<evidence type="ECO:0000256" key="3">
    <source>
        <dbReference type="ARBA" id="ARBA00022692"/>
    </source>
</evidence>
<evidence type="ECO:0000256" key="6">
    <source>
        <dbReference type="ARBA" id="ARBA00023002"/>
    </source>
</evidence>
<dbReference type="Pfam" id="PF02628">
    <property type="entry name" value="COX15-CtaA"/>
    <property type="match status" value="1"/>
</dbReference>
<feature type="transmembrane region" description="Helical" evidence="13">
    <location>
        <begin position="209"/>
        <end position="233"/>
    </location>
</feature>
<dbReference type="STRING" id="1202772.A0A1V9Z703"/>
<dbReference type="PANTHER" id="PTHR23289">
    <property type="entry name" value="CYTOCHROME C OXIDASE ASSEMBLY PROTEIN COX15"/>
    <property type="match status" value="1"/>
</dbReference>
<name>A0A1V9Z703_ACHHY</name>
<protein>
    <submittedName>
        <fullName evidence="14">Cytochrome oxidase assembly protein</fullName>
    </submittedName>
</protein>
<keyword evidence="8" id="KW-0350">Heme biosynthesis</keyword>
<organism evidence="14 15">
    <name type="scientific">Achlya hypogyna</name>
    <name type="common">Oomycete</name>
    <name type="synonym">Protoachlya hypogyna</name>
    <dbReference type="NCBI Taxonomy" id="1202772"/>
    <lineage>
        <taxon>Eukaryota</taxon>
        <taxon>Sar</taxon>
        <taxon>Stramenopiles</taxon>
        <taxon>Oomycota</taxon>
        <taxon>Saprolegniomycetes</taxon>
        <taxon>Saprolegniales</taxon>
        <taxon>Achlyaceae</taxon>
        <taxon>Achlya</taxon>
    </lineage>
</organism>
<evidence type="ECO:0000256" key="5">
    <source>
        <dbReference type="ARBA" id="ARBA00022989"/>
    </source>
</evidence>
<evidence type="ECO:0000256" key="1">
    <source>
        <dbReference type="ARBA" id="ARBA00001970"/>
    </source>
</evidence>
<dbReference type="InterPro" id="IPR023754">
    <property type="entry name" value="HemeA_Synthase_type2"/>
</dbReference>